<gene>
    <name evidence="2" type="ORF">GEAM_4432</name>
</gene>
<dbReference type="GeneID" id="78382178"/>
<dbReference type="eggNOG" id="COG1940">
    <property type="taxonomic scope" value="Bacteria"/>
</dbReference>
<comment type="similarity">
    <text evidence="1">Belongs to the ROK (NagC/XylR) family.</text>
</comment>
<dbReference type="EMBL" id="JMPJ01000076">
    <property type="protein sequence ID" value="KFC77306.1"/>
    <property type="molecule type" value="Genomic_DNA"/>
</dbReference>
<protein>
    <submittedName>
        <fullName evidence="2">Putative ROK-family transcriptional regulator</fullName>
    </submittedName>
</protein>
<dbReference type="PANTHER" id="PTHR18964">
    <property type="entry name" value="ROK (REPRESSOR, ORF, KINASE) FAMILY"/>
    <property type="match status" value="1"/>
</dbReference>
<dbReference type="SUPFAM" id="SSF53067">
    <property type="entry name" value="Actin-like ATPase domain"/>
    <property type="match status" value="1"/>
</dbReference>
<dbReference type="InterPro" id="IPR000600">
    <property type="entry name" value="ROK"/>
</dbReference>
<dbReference type="CDD" id="cd23763">
    <property type="entry name" value="ASKHA_ATPase_ROK"/>
    <property type="match status" value="1"/>
</dbReference>
<name>A0A085G0R1_EWIA3</name>
<dbReference type="Gene3D" id="3.30.420.40">
    <property type="match status" value="2"/>
</dbReference>
<dbReference type="InterPro" id="IPR043129">
    <property type="entry name" value="ATPase_NBD"/>
</dbReference>
<evidence type="ECO:0000313" key="3">
    <source>
        <dbReference type="Proteomes" id="UP000028640"/>
    </source>
</evidence>
<dbReference type="SUPFAM" id="SSF46785">
    <property type="entry name" value="Winged helix' DNA-binding domain"/>
    <property type="match status" value="1"/>
</dbReference>
<sequence>MNTPVTRTTREIKKHNVVLVINALKALTSATKAELAANTGLSIATCGTVLNELCLTGEVMALAQDVSSGGRPAQRFACDPSFFSLLSLYVEGSSEQSRIVVSVSSALGDVLEQWDKSFEFLTLAQFTDTIGEAIARHPAIRAMGIGLPGVVSQGEVLACDIPLFVGLKLTEKLRQQFGIFVEAANDMNYSAWGFYRNNCPQEQAPLAYILQPEHHCTGCGVVINGQVLQGASHFAGEVSFLPVPQGNDVPVITKMVNLVKSLVAVINPATIALSGVQISPEVIAEVGRQCLLTIPPQHMPQLVYRQSIQPDYLIGIAELTLANFQRQRIFAD</sequence>
<evidence type="ECO:0000256" key="1">
    <source>
        <dbReference type="ARBA" id="ARBA00006479"/>
    </source>
</evidence>
<dbReference type="RefSeq" id="WP_034796206.1">
    <property type="nucleotide sequence ID" value="NZ_JMPJ01000076.1"/>
</dbReference>
<dbReference type="Proteomes" id="UP000028640">
    <property type="component" value="Unassembled WGS sequence"/>
</dbReference>
<dbReference type="InterPro" id="IPR036390">
    <property type="entry name" value="WH_DNA-bd_sf"/>
</dbReference>
<dbReference type="PANTHER" id="PTHR18964:SF149">
    <property type="entry name" value="BIFUNCTIONAL UDP-N-ACETYLGLUCOSAMINE 2-EPIMERASE_N-ACETYLMANNOSAMINE KINASE"/>
    <property type="match status" value="1"/>
</dbReference>
<comment type="caution">
    <text evidence="2">The sequence shown here is derived from an EMBL/GenBank/DDBJ whole genome shotgun (WGS) entry which is preliminary data.</text>
</comment>
<accession>A0A085G0R1</accession>
<proteinExistence type="inferred from homology"/>
<keyword evidence="3" id="KW-1185">Reference proteome</keyword>
<dbReference type="Gene3D" id="1.10.10.10">
    <property type="entry name" value="Winged helix-like DNA-binding domain superfamily/Winged helix DNA-binding domain"/>
    <property type="match status" value="1"/>
</dbReference>
<dbReference type="AlphaFoldDB" id="A0A085G0R1"/>
<evidence type="ECO:0000313" key="2">
    <source>
        <dbReference type="EMBL" id="KFC77306.1"/>
    </source>
</evidence>
<reference evidence="2 3" key="1">
    <citation type="submission" date="2014-05" db="EMBL/GenBank/DDBJ databases">
        <title>ATOL: Assembling a taxonomically balanced genome-scale reconstruction of the evolutionary history of the Enterobacteriaceae.</title>
        <authorList>
            <person name="Plunkett G.III."/>
            <person name="Neeno-Eckwall E.C."/>
            <person name="Glasner J.D."/>
            <person name="Perna N.T."/>
        </authorList>
    </citation>
    <scope>NUCLEOTIDE SEQUENCE [LARGE SCALE GENOMIC DNA]</scope>
    <source>
        <strain evidence="2 3">ATCC 33852</strain>
    </source>
</reference>
<dbReference type="OrthoDB" id="6501901at2"/>
<dbReference type="Pfam" id="PF00480">
    <property type="entry name" value="ROK"/>
    <property type="match status" value="1"/>
</dbReference>
<dbReference type="STRING" id="910964.GEAM_4432"/>
<organism evidence="2 3">
    <name type="scientific">Ewingella americana (strain ATCC 33852 / DSM 4580 / CCUG 14506 / JCM 5911 / LMG 7869 / NCTC 12157 / CDC 1468-78)</name>
    <dbReference type="NCBI Taxonomy" id="910964"/>
    <lineage>
        <taxon>Bacteria</taxon>
        <taxon>Pseudomonadati</taxon>
        <taxon>Pseudomonadota</taxon>
        <taxon>Gammaproteobacteria</taxon>
        <taxon>Enterobacterales</taxon>
        <taxon>Yersiniaceae</taxon>
        <taxon>Ewingella</taxon>
    </lineage>
</organism>
<dbReference type="InterPro" id="IPR036388">
    <property type="entry name" value="WH-like_DNA-bd_sf"/>
</dbReference>